<reference evidence="1" key="2">
    <citation type="journal article" date="2015" name="Data Brief">
        <title>Shoot transcriptome of the giant reed, Arundo donax.</title>
        <authorList>
            <person name="Barrero R.A."/>
            <person name="Guerrero F.D."/>
            <person name="Moolhuijzen P."/>
            <person name="Goolsby J.A."/>
            <person name="Tidwell J."/>
            <person name="Bellgard S.E."/>
            <person name="Bellgard M.I."/>
        </authorList>
    </citation>
    <scope>NUCLEOTIDE SEQUENCE</scope>
    <source>
        <tissue evidence="1">Shoot tissue taken approximately 20 cm above the soil surface</tissue>
    </source>
</reference>
<evidence type="ECO:0000313" key="1">
    <source>
        <dbReference type="EMBL" id="JAD43907.1"/>
    </source>
</evidence>
<name>A0A0A9AA30_ARUDO</name>
<sequence length="9" mass="1117">MDIQQKQIN</sequence>
<organism evidence="1">
    <name type="scientific">Arundo donax</name>
    <name type="common">Giant reed</name>
    <name type="synonym">Donax arundinaceus</name>
    <dbReference type="NCBI Taxonomy" id="35708"/>
    <lineage>
        <taxon>Eukaryota</taxon>
        <taxon>Viridiplantae</taxon>
        <taxon>Streptophyta</taxon>
        <taxon>Embryophyta</taxon>
        <taxon>Tracheophyta</taxon>
        <taxon>Spermatophyta</taxon>
        <taxon>Magnoliopsida</taxon>
        <taxon>Liliopsida</taxon>
        <taxon>Poales</taxon>
        <taxon>Poaceae</taxon>
        <taxon>PACMAD clade</taxon>
        <taxon>Arundinoideae</taxon>
        <taxon>Arundineae</taxon>
        <taxon>Arundo</taxon>
    </lineage>
</organism>
<reference evidence="1" key="1">
    <citation type="submission" date="2014-09" db="EMBL/GenBank/DDBJ databases">
        <authorList>
            <person name="Magalhaes I.L.F."/>
            <person name="Oliveira U."/>
            <person name="Santos F.R."/>
            <person name="Vidigal T.H.D.A."/>
            <person name="Brescovit A.D."/>
            <person name="Santos A.J."/>
        </authorList>
    </citation>
    <scope>NUCLEOTIDE SEQUENCE</scope>
    <source>
        <tissue evidence="1">Shoot tissue taken approximately 20 cm above the soil surface</tissue>
    </source>
</reference>
<proteinExistence type="predicted"/>
<protein>
    <submittedName>
        <fullName evidence="1">Uncharacterized protein</fullName>
    </submittedName>
</protein>
<dbReference type="EMBL" id="GBRH01253988">
    <property type="protein sequence ID" value="JAD43907.1"/>
    <property type="molecule type" value="Transcribed_RNA"/>
</dbReference>
<accession>A0A0A9AA30</accession>